<dbReference type="Pfam" id="PF07763">
    <property type="entry name" value="FEZ"/>
    <property type="match status" value="1"/>
</dbReference>
<dbReference type="GO" id="GO:0005737">
    <property type="term" value="C:cytoplasm"/>
    <property type="evidence" value="ECO:0007669"/>
    <property type="project" value="TreeGrafter"/>
</dbReference>
<dbReference type="WBParaSite" id="HDID_0000749601-mRNA-1">
    <property type="protein sequence ID" value="HDID_0000749601-mRNA-1"/>
    <property type="gene ID" value="HDID_0000749601"/>
</dbReference>
<dbReference type="EMBL" id="UYSG01010940">
    <property type="protein sequence ID" value="VDL59812.1"/>
    <property type="molecule type" value="Genomic_DNA"/>
</dbReference>
<dbReference type="GO" id="GO:0030424">
    <property type="term" value="C:axon"/>
    <property type="evidence" value="ECO:0007669"/>
    <property type="project" value="TreeGrafter"/>
</dbReference>
<dbReference type="STRING" id="6216.A0A0R3SQW1"/>
<organism evidence="7">
    <name type="scientific">Hymenolepis diminuta</name>
    <name type="common">Rat tapeworm</name>
    <dbReference type="NCBI Taxonomy" id="6216"/>
    <lineage>
        <taxon>Eukaryota</taxon>
        <taxon>Metazoa</taxon>
        <taxon>Spiralia</taxon>
        <taxon>Lophotrochozoa</taxon>
        <taxon>Platyhelminthes</taxon>
        <taxon>Cestoda</taxon>
        <taxon>Eucestoda</taxon>
        <taxon>Cyclophyllidea</taxon>
        <taxon>Hymenolepididae</taxon>
        <taxon>Hymenolepis</taxon>
    </lineage>
</organism>
<dbReference type="AlphaFoldDB" id="A0A0R3SQW1"/>
<evidence type="ECO:0000256" key="1">
    <source>
        <dbReference type="ARBA" id="ARBA00006788"/>
    </source>
</evidence>
<evidence type="ECO:0000256" key="4">
    <source>
        <dbReference type="SAM" id="MobiDB-lite"/>
    </source>
</evidence>
<evidence type="ECO:0000256" key="3">
    <source>
        <dbReference type="ARBA" id="ARBA00023054"/>
    </source>
</evidence>
<sequence length="586" mass="66741">MGMQDSASQFPKINPKVETWQSLTGKHRLCSAPFDFYSSLVFSKLLESLDLPKTNNSSVDITDEEIEVCELDEELIHALDHHSLITSQLPDVVDEHLQTADEIIEEIDRIMIGDVPISENEEELDLVLCDPQATAELRAPYALKSLAGMTIVELNALVDELDLCIRHYSSCLVRELAIRDELEYEQDVKDLFFTRLHEVQTRMDEWTARYADQDFEVGQNSNKTEEANDQEKSRGIFNGAASAAAAKELLANAALAVRRRWRRMGQSLEKARSSWRHHTRSRRLNNRRLTVDVESLMVKREERLHHHRHTQLISVAEKMCVSNSNVEIVSNSDGEAECGSMGMRDEDEWSVRSETNSVSTTPTGPTPGGVPVSNNSTAGIYHSPRRHQIWFSSATARAGKGKRNPQEDLKFLRTKIPYHRSSPSSFGPTVGHLELFNEFLLCMLTNNPNLTPLLTDYILNVNRYVLVMIDYFTKWATARPIAQVDAKSAAPEFFAGFLDHGNELRQAADIISESPHVPHSNGWPCYITQTKEAKYNAYEIARRRLFLVQKHQKDDKTAHGRLFQRENLIVYKTMSSLSTWIKFYHP</sequence>
<reference evidence="5 6" key="2">
    <citation type="submission" date="2018-11" db="EMBL/GenBank/DDBJ databases">
        <authorList>
            <consortium name="Pathogen Informatics"/>
        </authorList>
    </citation>
    <scope>NUCLEOTIDE SEQUENCE [LARGE SCALE GENOMIC DNA]</scope>
</reference>
<evidence type="ECO:0000313" key="5">
    <source>
        <dbReference type="EMBL" id="VDL59812.1"/>
    </source>
</evidence>
<proteinExistence type="inferred from homology"/>
<dbReference type="OrthoDB" id="7959977at2759"/>
<feature type="region of interest" description="Disordered" evidence="4">
    <location>
        <begin position="352"/>
        <end position="377"/>
    </location>
</feature>
<dbReference type="PANTHER" id="PTHR12394">
    <property type="entry name" value="ZYGIN"/>
    <property type="match status" value="1"/>
</dbReference>
<dbReference type="Proteomes" id="UP000274504">
    <property type="component" value="Unassembled WGS sequence"/>
</dbReference>
<name>A0A0R3SQW1_HYMDI</name>
<gene>
    <name evidence="5" type="ORF">HDID_LOCUS7494</name>
</gene>
<dbReference type="InterPro" id="IPR011680">
    <property type="entry name" value="FEZ"/>
</dbReference>
<keyword evidence="2" id="KW-0597">Phosphoprotein</keyword>
<dbReference type="PANTHER" id="PTHR12394:SF12">
    <property type="entry name" value="LD08195P"/>
    <property type="match status" value="1"/>
</dbReference>
<evidence type="ECO:0000313" key="7">
    <source>
        <dbReference type="WBParaSite" id="HDID_0000749601-mRNA-1"/>
    </source>
</evidence>
<comment type="similarity">
    <text evidence="1">Belongs to the zygin family.</text>
</comment>
<feature type="compositionally biased region" description="Low complexity" evidence="4">
    <location>
        <begin position="355"/>
        <end position="375"/>
    </location>
</feature>
<protein>
    <submittedName>
        <fullName evidence="7">Fasciculation and elongation protein zeta-2</fullName>
    </submittedName>
</protein>
<reference evidence="7" key="1">
    <citation type="submission" date="2017-02" db="UniProtKB">
        <authorList>
            <consortium name="WormBaseParasite"/>
        </authorList>
    </citation>
    <scope>IDENTIFICATION</scope>
</reference>
<keyword evidence="3" id="KW-0175">Coiled coil</keyword>
<evidence type="ECO:0000256" key="2">
    <source>
        <dbReference type="ARBA" id="ARBA00022553"/>
    </source>
</evidence>
<accession>A0A0R3SQW1</accession>
<evidence type="ECO:0000313" key="6">
    <source>
        <dbReference type="Proteomes" id="UP000274504"/>
    </source>
</evidence>